<evidence type="ECO:0000256" key="1">
    <source>
        <dbReference type="SAM" id="Phobius"/>
    </source>
</evidence>
<evidence type="ECO:0000313" key="2">
    <source>
        <dbReference type="EMBL" id="MBC8754049.1"/>
    </source>
</evidence>
<proteinExistence type="predicted"/>
<keyword evidence="1" id="KW-0812">Transmembrane</keyword>
<feature type="transmembrane region" description="Helical" evidence="1">
    <location>
        <begin position="81"/>
        <end position="101"/>
    </location>
</feature>
<keyword evidence="1" id="KW-0472">Membrane</keyword>
<sequence length="122" mass="14136">MKDKYLKNFKDKTKAELTHIVTNPKEYNQYAAAAAHELLRKKTATFSEYQALTNGNTFSSETTRSNKSSVDKSFLEVFLTILKWIGIILFFPLSLVVVGYYKNKKAKKEYYANNRPHSERNT</sequence>
<comment type="caution">
    <text evidence="2">The sequence shown here is derived from an EMBL/GenBank/DDBJ whole genome shotgun (WGS) entry which is preliminary data.</text>
</comment>
<evidence type="ECO:0000313" key="3">
    <source>
        <dbReference type="Proteomes" id="UP000619238"/>
    </source>
</evidence>
<dbReference type="RefSeq" id="WP_187561086.1">
    <property type="nucleotide sequence ID" value="NZ_JACGWS010000002.1"/>
</dbReference>
<keyword evidence="3" id="KW-1185">Reference proteome</keyword>
<organism evidence="2 3">
    <name type="scientific">Kordia aestuariivivens</name>
    <dbReference type="NCBI Taxonomy" id="2759037"/>
    <lineage>
        <taxon>Bacteria</taxon>
        <taxon>Pseudomonadati</taxon>
        <taxon>Bacteroidota</taxon>
        <taxon>Flavobacteriia</taxon>
        <taxon>Flavobacteriales</taxon>
        <taxon>Flavobacteriaceae</taxon>
        <taxon>Kordia</taxon>
    </lineage>
</organism>
<accession>A0ABR7Q647</accession>
<keyword evidence="1" id="KW-1133">Transmembrane helix</keyword>
<reference evidence="2 3" key="1">
    <citation type="submission" date="2020-07" db="EMBL/GenBank/DDBJ databases">
        <title>Description of Kordia aestuariivivens sp. nov., isolated from a tidal flat.</title>
        <authorList>
            <person name="Park S."/>
            <person name="Yoon J.-H."/>
        </authorList>
    </citation>
    <scope>NUCLEOTIDE SEQUENCE [LARGE SCALE GENOMIC DNA]</scope>
    <source>
        <strain evidence="2 3">YSTF-M3</strain>
    </source>
</reference>
<dbReference type="EMBL" id="JACGWS010000002">
    <property type="protein sequence ID" value="MBC8754049.1"/>
    <property type="molecule type" value="Genomic_DNA"/>
</dbReference>
<gene>
    <name evidence="2" type="ORF">H2O64_05160</name>
</gene>
<name>A0ABR7Q647_9FLAO</name>
<protein>
    <submittedName>
        <fullName evidence="2">Uncharacterized protein</fullName>
    </submittedName>
</protein>
<dbReference type="Proteomes" id="UP000619238">
    <property type="component" value="Unassembled WGS sequence"/>
</dbReference>